<dbReference type="RefSeq" id="WP_166313633.1">
    <property type="nucleotide sequence ID" value="NZ_CP049866.1"/>
</dbReference>
<gene>
    <name evidence="2" type="ORF">G7071_00330</name>
</gene>
<organism evidence="2 3">
    <name type="scientific">Nocardioides piscis</name>
    <dbReference type="NCBI Taxonomy" id="2714938"/>
    <lineage>
        <taxon>Bacteria</taxon>
        <taxon>Bacillati</taxon>
        <taxon>Actinomycetota</taxon>
        <taxon>Actinomycetes</taxon>
        <taxon>Propionibacteriales</taxon>
        <taxon>Nocardioidaceae</taxon>
        <taxon>Nocardioides</taxon>
    </lineage>
</organism>
<name>A0A6G7YBE4_9ACTN</name>
<evidence type="ECO:0000313" key="3">
    <source>
        <dbReference type="Proteomes" id="UP000502035"/>
    </source>
</evidence>
<dbReference type="InterPro" id="IPR029127">
    <property type="entry name" value="MvaI_BcnI"/>
</dbReference>
<evidence type="ECO:0000313" key="2">
    <source>
        <dbReference type="EMBL" id="QIK74113.1"/>
    </source>
</evidence>
<accession>A0A6G7YBE4</accession>
<reference evidence="2 3" key="1">
    <citation type="submission" date="2020-03" db="EMBL/GenBank/DDBJ databases">
        <title>Nocardioides sp. nov., isolated from fish.</title>
        <authorList>
            <person name="Hyun D.-W."/>
            <person name="Bae J.-W."/>
        </authorList>
    </citation>
    <scope>NUCLEOTIDE SEQUENCE [LARGE SCALE GENOMIC DNA]</scope>
    <source>
        <strain evidence="2 3">HDW12A</strain>
    </source>
</reference>
<proteinExistence type="predicted"/>
<evidence type="ECO:0000259" key="1">
    <source>
        <dbReference type="Pfam" id="PF15515"/>
    </source>
</evidence>
<dbReference type="Gene3D" id="3.40.210.20">
    <property type="entry name" value="MvaI/BcnI restriction endonuclease, catalytic domain"/>
    <property type="match status" value="1"/>
</dbReference>
<dbReference type="AlphaFoldDB" id="A0A6G7YBE4"/>
<dbReference type="Proteomes" id="UP000502035">
    <property type="component" value="Chromosome"/>
</dbReference>
<dbReference type="EMBL" id="CP049866">
    <property type="protein sequence ID" value="QIK74113.1"/>
    <property type="molecule type" value="Genomic_DNA"/>
</dbReference>
<protein>
    <recommendedName>
        <fullName evidence="1">MvaI/BcnI restriction endonuclease domain-containing protein</fullName>
    </recommendedName>
</protein>
<keyword evidence="3" id="KW-1185">Reference proteome</keyword>
<dbReference type="InterPro" id="IPR043004">
    <property type="entry name" value="MvaI_BcnI_cat"/>
</dbReference>
<dbReference type="Pfam" id="PF15515">
    <property type="entry name" value="MvaI_BcnI"/>
    <property type="match status" value="1"/>
</dbReference>
<feature type="domain" description="MvaI/BcnI restriction endonuclease" evidence="1">
    <location>
        <begin position="189"/>
        <end position="415"/>
    </location>
</feature>
<sequence>MAYDDWLRGLGRIEIQKRFWELGVEHVMVKKLAPNNNSKNQIYLQDDINDVELPMGEFTSWISTSERTGEEEVIYRAPIDLAWLTPGGASPAPRTNLIHYPQYPETRLSGFLQGAQDAPRSLLSHRPGKVFSPDRLMLLGVAGTKVYGLVLPPSSPAAQELTAGLAPHPFARWSIAPQAITISSKSMLAELHGVHRMSPIRGCSIRNGVVVPRADQNSGGTTLETVFGVKPNALSEPDFQGWELKSHTSSKITLMTPGPTGGYLIDRGIEDFMLKGNFGYFSPAKDRYDYTGAHTAVRRPGGRATTHLMVDQLAIHLVHNVTGEVGMTWSKAKLLTKWTAKHALAAYVIRSGTAQDGFTYGPRVGLGVGTSFARFLDAVDLGLIYFDPALHWSSAEGGKWRYQIRVNRNRLKTLYEDFTENDVRTVTPSRRLAELSLQNAGIELPAWVA</sequence>
<dbReference type="KEGG" id="npi:G7071_00330"/>